<evidence type="ECO:0000259" key="6">
    <source>
        <dbReference type="Pfam" id="PF00082"/>
    </source>
</evidence>
<organism evidence="7 8">
    <name type="scientific">Flavobacterium branchiicola</name>
    <dbReference type="NCBI Taxonomy" id="1114875"/>
    <lineage>
        <taxon>Bacteria</taxon>
        <taxon>Pseudomonadati</taxon>
        <taxon>Bacteroidota</taxon>
        <taxon>Flavobacteriia</taxon>
        <taxon>Flavobacteriales</taxon>
        <taxon>Flavobacteriaceae</taxon>
        <taxon>Flavobacterium</taxon>
    </lineage>
</organism>
<evidence type="ECO:0000313" key="7">
    <source>
        <dbReference type="EMBL" id="MFC4747469.1"/>
    </source>
</evidence>
<dbReference type="PROSITE" id="PS51892">
    <property type="entry name" value="SUBTILASE"/>
    <property type="match status" value="1"/>
</dbReference>
<gene>
    <name evidence="7" type="ORF">ACFO5S_08420</name>
</gene>
<comment type="caution">
    <text evidence="7">The sequence shown here is derived from an EMBL/GenBank/DDBJ whole genome shotgun (WGS) entry which is preliminary data.</text>
</comment>
<keyword evidence="4 5" id="KW-0720">Serine protease</keyword>
<dbReference type="InterPro" id="IPR023828">
    <property type="entry name" value="Peptidase_S8_Ser-AS"/>
</dbReference>
<keyword evidence="8" id="KW-1185">Reference proteome</keyword>
<keyword evidence="3 5" id="KW-0378">Hydrolase</keyword>
<reference evidence="8" key="1">
    <citation type="journal article" date="2019" name="Int. J. Syst. Evol. Microbiol.">
        <title>The Global Catalogue of Microorganisms (GCM) 10K type strain sequencing project: providing services to taxonomists for standard genome sequencing and annotation.</title>
        <authorList>
            <consortium name="The Broad Institute Genomics Platform"/>
            <consortium name="The Broad Institute Genome Sequencing Center for Infectious Disease"/>
            <person name="Wu L."/>
            <person name="Ma J."/>
        </authorList>
    </citation>
    <scope>NUCLEOTIDE SEQUENCE [LARGE SCALE GENOMIC DNA]</scope>
    <source>
        <strain evidence="8">WYCCWR 13023</strain>
    </source>
</reference>
<feature type="domain" description="Peptidase S8/S53" evidence="6">
    <location>
        <begin position="72"/>
        <end position="520"/>
    </location>
</feature>
<dbReference type="PROSITE" id="PS00138">
    <property type="entry name" value="SUBTILASE_SER"/>
    <property type="match status" value="1"/>
</dbReference>
<evidence type="ECO:0000256" key="5">
    <source>
        <dbReference type="PROSITE-ProRule" id="PRU01240"/>
    </source>
</evidence>
<dbReference type="PROSITE" id="PS51257">
    <property type="entry name" value="PROKAR_LIPOPROTEIN"/>
    <property type="match status" value="1"/>
</dbReference>
<evidence type="ECO:0000313" key="8">
    <source>
        <dbReference type="Proteomes" id="UP001595935"/>
    </source>
</evidence>
<dbReference type="Proteomes" id="UP001595935">
    <property type="component" value="Unassembled WGS sequence"/>
</dbReference>
<feature type="active site" description="Charge relay system" evidence="5">
    <location>
        <position position="80"/>
    </location>
</feature>
<sequence>MKSTLFFILFLFLLIGCKSKKDFAVSSINSIKTELSTLEMQTWYQKDNVLDGIPGISLDKWYTSNKKKPKSKSIIVAVIDTQIDLNHEDLHGQIWVNDKEIPNNGIDDDHNGYVDDINGWNFKGTKNGGYVVWGNYEYARVVREWEPLFKDKTQSQIDLKDLYDYNEYHRASIKLEQENKFYKNWLKSLNHNVVIYPMVKDTLKYFFPKEDYTYKQLDSMYNKYKINDKTYRQRRDDNDKDLGALISYMMISLEVDEKTLKDVIDRQIYLDSVVNRNVNKDYNDRLLIADNPNILEKGYGNNNVSNKPEYQSIQDHSTKVSGVIAANRENNKGIKGIAQNVKIMPLNVIPVGDEQDKDIAMAIYYAVDNGAKIINMSFGKEFSLHKEWVEEAFKYAEEHNVLLVHCAGNDGFDIDKNPFYPNDSDFENFKEKNSNFLSVGSITHRLDSTFVSDFSNYGKHNVDLFAPGDEIYSTTTENSHYKFDSGTSFAAPMVAGAAAIIWSYYPKLTAKEVKQIIMDSGTVYSLEVILPGTKDKKVPFSDLSKSGKVLNVYDAMQLAEKVSKKK</sequence>
<protein>
    <submittedName>
        <fullName evidence="7">S8 family serine peptidase</fullName>
    </submittedName>
</protein>
<feature type="active site" description="Charge relay system" evidence="5">
    <location>
        <position position="316"/>
    </location>
</feature>
<feature type="active site" description="Charge relay system" evidence="5">
    <location>
        <position position="488"/>
    </location>
</feature>
<dbReference type="EMBL" id="JBHSGV010000003">
    <property type="protein sequence ID" value="MFC4747469.1"/>
    <property type="molecule type" value="Genomic_DNA"/>
</dbReference>
<dbReference type="Gene3D" id="3.40.50.200">
    <property type="entry name" value="Peptidase S8/S53 domain"/>
    <property type="match status" value="2"/>
</dbReference>
<keyword evidence="2 5" id="KW-0645">Protease</keyword>
<dbReference type="PRINTS" id="PR00723">
    <property type="entry name" value="SUBTILISIN"/>
</dbReference>
<dbReference type="InterPro" id="IPR000209">
    <property type="entry name" value="Peptidase_S8/S53_dom"/>
</dbReference>
<accession>A0ABV9PBB3</accession>
<dbReference type="RefSeq" id="WP_213257236.1">
    <property type="nucleotide sequence ID" value="NZ_JAGYWA010000003.1"/>
</dbReference>
<dbReference type="InterPro" id="IPR015500">
    <property type="entry name" value="Peptidase_S8_subtilisin-rel"/>
</dbReference>
<comment type="similarity">
    <text evidence="1 5">Belongs to the peptidase S8 family.</text>
</comment>
<evidence type="ECO:0000256" key="2">
    <source>
        <dbReference type="ARBA" id="ARBA00022670"/>
    </source>
</evidence>
<name>A0ABV9PBB3_9FLAO</name>
<dbReference type="SUPFAM" id="SSF52743">
    <property type="entry name" value="Subtilisin-like"/>
    <property type="match status" value="1"/>
</dbReference>
<dbReference type="InterPro" id="IPR036852">
    <property type="entry name" value="Peptidase_S8/S53_dom_sf"/>
</dbReference>
<evidence type="ECO:0000256" key="1">
    <source>
        <dbReference type="ARBA" id="ARBA00011073"/>
    </source>
</evidence>
<dbReference type="PANTHER" id="PTHR43399">
    <property type="entry name" value="SUBTILISIN-RELATED"/>
    <property type="match status" value="1"/>
</dbReference>
<dbReference type="PANTHER" id="PTHR43399:SF4">
    <property type="entry name" value="CELL WALL-ASSOCIATED PROTEASE"/>
    <property type="match status" value="1"/>
</dbReference>
<evidence type="ECO:0000256" key="4">
    <source>
        <dbReference type="ARBA" id="ARBA00022825"/>
    </source>
</evidence>
<dbReference type="InterPro" id="IPR051048">
    <property type="entry name" value="Peptidase_S8/S53_subtilisin"/>
</dbReference>
<evidence type="ECO:0000256" key="3">
    <source>
        <dbReference type="ARBA" id="ARBA00022801"/>
    </source>
</evidence>
<dbReference type="Pfam" id="PF00082">
    <property type="entry name" value="Peptidase_S8"/>
    <property type="match status" value="1"/>
</dbReference>
<proteinExistence type="inferred from homology"/>